<dbReference type="KEGG" id="pmj:P9211_16291"/>
<dbReference type="Pfam" id="PF02190">
    <property type="entry name" value="LON_substr_bdg"/>
    <property type="match status" value="1"/>
</dbReference>
<proteinExistence type="predicted"/>
<dbReference type="eggNOG" id="COG2802">
    <property type="taxonomic scope" value="Bacteria"/>
</dbReference>
<dbReference type="STRING" id="93059.P9211_16291"/>
<dbReference type="HOGENOM" id="CLU_048359_0_1_3"/>
<organism evidence="2 3">
    <name type="scientific">Prochlorococcus marinus (strain MIT 9211)</name>
    <dbReference type="NCBI Taxonomy" id="93059"/>
    <lineage>
        <taxon>Bacteria</taxon>
        <taxon>Bacillati</taxon>
        <taxon>Cyanobacteriota</taxon>
        <taxon>Cyanophyceae</taxon>
        <taxon>Synechococcales</taxon>
        <taxon>Prochlorococcaceae</taxon>
        <taxon>Prochlorococcus</taxon>
    </lineage>
</organism>
<dbReference type="GO" id="GO:0004252">
    <property type="term" value="F:serine-type endopeptidase activity"/>
    <property type="evidence" value="ECO:0007669"/>
    <property type="project" value="UniProtKB-EC"/>
</dbReference>
<accession>A9BCJ8</accession>
<dbReference type="GO" id="GO:0006508">
    <property type="term" value="P:proteolysis"/>
    <property type="evidence" value="ECO:0007669"/>
    <property type="project" value="UniProtKB-KW"/>
</dbReference>
<feature type="domain" description="Lon N-terminal" evidence="1">
    <location>
        <begin position="9"/>
        <end position="199"/>
    </location>
</feature>
<keyword evidence="3" id="KW-1185">Reference proteome</keyword>
<dbReference type="InterPro" id="IPR003111">
    <property type="entry name" value="Lon_prtase_N"/>
</dbReference>
<dbReference type="RefSeq" id="WP_012196181.1">
    <property type="nucleotide sequence ID" value="NC_009976.1"/>
</dbReference>
<sequence length="220" mass="25216">MSDLAVRELPLFPLPEVVLFPQEVLPLHIFESRYRMMLKSVLETDSRFGVVRFDPHTKRMSEVGCCAEIIKHQTSEDGRSNIITLGQQRFRVLELTRKAPFYTALVSWIDDSQVESQEDLKQLSDRVLLALKDVVSLTGKLTDSDRTLPEGLPEMPRELSFWVAAHLGGPVADEQQHLLEMQDTTNRLLREYEMLDHTRKQLAARTALKETLKNTDQANT</sequence>
<keyword evidence="2" id="KW-0378">Hydrolase</keyword>
<evidence type="ECO:0000313" key="3">
    <source>
        <dbReference type="Proteomes" id="UP000000788"/>
    </source>
</evidence>
<evidence type="ECO:0000313" key="2">
    <source>
        <dbReference type="EMBL" id="ABX09560.1"/>
    </source>
</evidence>
<dbReference type="PANTHER" id="PTHR46732:SF8">
    <property type="entry name" value="ATP-DEPENDENT PROTEASE LA (LON) DOMAIN PROTEIN"/>
    <property type="match status" value="1"/>
</dbReference>
<name>A9BCJ8_PROM4</name>
<dbReference type="SUPFAM" id="SSF88697">
    <property type="entry name" value="PUA domain-like"/>
    <property type="match status" value="1"/>
</dbReference>
<gene>
    <name evidence="2" type="ordered locus">P9211_16291</name>
</gene>
<dbReference type="PANTHER" id="PTHR46732">
    <property type="entry name" value="ATP-DEPENDENT PROTEASE LA (LON) DOMAIN PROTEIN"/>
    <property type="match status" value="1"/>
</dbReference>
<dbReference type="InterPro" id="IPR015947">
    <property type="entry name" value="PUA-like_sf"/>
</dbReference>
<dbReference type="Gene3D" id="2.30.130.40">
    <property type="entry name" value="LON domain-like"/>
    <property type="match status" value="1"/>
</dbReference>
<dbReference type="PROSITE" id="PS51787">
    <property type="entry name" value="LON_N"/>
    <property type="match status" value="1"/>
</dbReference>
<evidence type="ECO:0000259" key="1">
    <source>
        <dbReference type="PROSITE" id="PS51787"/>
    </source>
</evidence>
<dbReference type="OrthoDB" id="9806457at2"/>
<dbReference type="SMART" id="SM00464">
    <property type="entry name" value="LON"/>
    <property type="match status" value="1"/>
</dbReference>
<dbReference type="AlphaFoldDB" id="A9BCJ8"/>
<protein>
    <submittedName>
        <fullName evidence="2">ATP-dependent protease La (LON) domain</fullName>
        <ecNumber evidence="2">3.4.21.53</ecNumber>
    </submittedName>
</protein>
<dbReference type="Proteomes" id="UP000000788">
    <property type="component" value="Chromosome"/>
</dbReference>
<keyword evidence="2" id="KW-0645">Protease</keyword>
<dbReference type="Gene3D" id="1.20.58.1480">
    <property type="match status" value="1"/>
</dbReference>
<dbReference type="EC" id="3.4.21.53" evidence="2"/>
<dbReference type="EMBL" id="CP000878">
    <property type="protein sequence ID" value="ABX09560.1"/>
    <property type="molecule type" value="Genomic_DNA"/>
</dbReference>
<reference evidence="2 3" key="1">
    <citation type="journal article" date="2007" name="PLoS Genet.">
        <title>Patterns and implications of gene gain and loss in the evolution of Prochlorococcus.</title>
        <authorList>
            <person name="Kettler G.C."/>
            <person name="Martiny A.C."/>
            <person name="Huang K."/>
            <person name="Zucker J."/>
            <person name="Coleman M.L."/>
            <person name="Rodrigue S."/>
            <person name="Chen F."/>
            <person name="Lapidus A."/>
            <person name="Ferriera S."/>
            <person name="Johnson J."/>
            <person name="Steglich C."/>
            <person name="Church G.M."/>
            <person name="Richardson P."/>
            <person name="Chisholm S.W."/>
        </authorList>
    </citation>
    <scope>NUCLEOTIDE SEQUENCE [LARGE SCALE GENOMIC DNA]</scope>
    <source>
        <strain evidence="3">MIT 9211</strain>
    </source>
</reference>
<dbReference type="InterPro" id="IPR046336">
    <property type="entry name" value="Lon_prtase_N_sf"/>
</dbReference>